<evidence type="ECO:0000313" key="3">
    <source>
        <dbReference type="EMBL" id="MDA0183882.1"/>
    </source>
</evidence>
<keyword evidence="2" id="KW-0560">Oxidoreductase</keyword>
<proteinExistence type="inferred from homology"/>
<sequence length="247" mass="25911">MTKLALITGANRGIGRSAALHLARDGVDVIATYRSHPEEAATLVAEIEALGQRAVALQLDVATPAGFADTLRAALPHFERDTFDFLVNNGGFSRGGLIADVTEEDIDALFGVHFKGPLLLTQQLLPLLADGGSIVNLSTGLARFTSPQRAVYGSIKGALEVLTRYMAAELGPRGITANVIAPGPVATDFSDGIIRDTPEFQEHLASLTPLGRVAVADDLGAAIANLLRPGNGWITGQRIEVSGGIHM</sequence>
<dbReference type="PRINTS" id="PR00081">
    <property type="entry name" value="GDHRDH"/>
</dbReference>
<dbReference type="Proteomes" id="UP001147653">
    <property type="component" value="Unassembled WGS sequence"/>
</dbReference>
<protein>
    <submittedName>
        <fullName evidence="3">SDR family oxidoreductase</fullName>
    </submittedName>
</protein>
<reference evidence="3" key="1">
    <citation type="submission" date="2022-10" db="EMBL/GenBank/DDBJ databases">
        <title>The WGS of Solirubrobacter phytolaccae KCTC 29190.</title>
        <authorList>
            <person name="Jiang Z."/>
        </authorList>
    </citation>
    <scope>NUCLEOTIDE SEQUENCE</scope>
    <source>
        <strain evidence="3">KCTC 29190</strain>
    </source>
</reference>
<dbReference type="AlphaFoldDB" id="A0A9X3NLV0"/>
<comment type="similarity">
    <text evidence="1">Belongs to the short-chain dehydrogenases/reductases (SDR) family.</text>
</comment>
<dbReference type="PRINTS" id="PR00080">
    <property type="entry name" value="SDRFAMILY"/>
</dbReference>
<dbReference type="EMBL" id="JAPDDP010000063">
    <property type="protein sequence ID" value="MDA0183882.1"/>
    <property type="molecule type" value="Genomic_DNA"/>
</dbReference>
<dbReference type="GO" id="GO:0016491">
    <property type="term" value="F:oxidoreductase activity"/>
    <property type="evidence" value="ECO:0007669"/>
    <property type="project" value="UniProtKB-KW"/>
</dbReference>
<evidence type="ECO:0000256" key="1">
    <source>
        <dbReference type="ARBA" id="ARBA00006484"/>
    </source>
</evidence>
<organism evidence="3 4">
    <name type="scientific">Solirubrobacter phytolaccae</name>
    <dbReference type="NCBI Taxonomy" id="1404360"/>
    <lineage>
        <taxon>Bacteria</taxon>
        <taxon>Bacillati</taxon>
        <taxon>Actinomycetota</taxon>
        <taxon>Thermoleophilia</taxon>
        <taxon>Solirubrobacterales</taxon>
        <taxon>Solirubrobacteraceae</taxon>
        <taxon>Solirubrobacter</taxon>
    </lineage>
</organism>
<comment type="caution">
    <text evidence="3">The sequence shown here is derived from an EMBL/GenBank/DDBJ whole genome shotgun (WGS) entry which is preliminary data.</text>
</comment>
<dbReference type="RefSeq" id="WP_270028296.1">
    <property type="nucleotide sequence ID" value="NZ_JAPDDP010000063.1"/>
</dbReference>
<accession>A0A9X3NLV0</accession>
<dbReference type="InterPro" id="IPR002347">
    <property type="entry name" value="SDR_fam"/>
</dbReference>
<name>A0A9X3NLV0_9ACTN</name>
<evidence type="ECO:0000256" key="2">
    <source>
        <dbReference type="ARBA" id="ARBA00023002"/>
    </source>
</evidence>
<evidence type="ECO:0000313" key="4">
    <source>
        <dbReference type="Proteomes" id="UP001147653"/>
    </source>
</evidence>
<dbReference type="PANTHER" id="PTHR43639">
    <property type="entry name" value="OXIDOREDUCTASE, SHORT-CHAIN DEHYDROGENASE/REDUCTASE FAMILY (AFU_ORTHOLOGUE AFUA_5G02870)"/>
    <property type="match status" value="1"/>
</dbReference>
<gene>
    <name evidence="3" type="ORF">OJ997_26485</name>
</gene>
<dbReference type="Gene3D" id="3.40.50.720">
    <property type="entry name" value="NAD(P)-binding Rossmann-like Domain"/>
    <property type="match status" value="1"/>
</dbReference>
<dbReference type="Pfam" id="PF13561">
    <property type="entry name" value="adh_short_C2"/>
    <property type="match status" value="1"/>
</dbReference>
<keyword evidence="4" id="KW-1185">Reference proteome</keyword>
<dbReference type="PANTHER" id="PTHR43639:SF1">
    <property type="entry name" value="SHORT-CHAIN DEHYDROGENASE_REDUCTASE FAMILY PROTEIN"/>
    <property type="match status" value="1"/>
</dbReference>
<dbReference type="InterPro" id="IPR036291">
    <property type="entry name" value="NAD(P)-bd_dom_sf"/>
</dbReference>
<dbReference type="SUPFAM" id="SSF51735">
    <property type="entry name" value="NAD(P)-binding Rossmann-fold domains"/>
    <property type="match status" value="1"/>
</dbReference>